<accession>A0A2C5ZH92</accession>
<proteinExistence type="predicted"/>
<reference evidence="2 3" key="1">
    <citation type="submission" date="2017-06" db="EMBL/GenBank/DDBJ databases">
        <title>Ant-infecting Ophiocordyceps genomes reveal a high diversity of potential behavioral manipulation genes and a possible major role for enterotoxins.</title>
        <authorList>
            <person name="De Bekker C."/>
            <person name="Evans H.C."/>
            <person name="Brachmann A."/>
            <person name="Hughes D.P."/>
        </authorList>
    </citation>
    <scope>NUCLEOTIDE SEQUENCE [LARGE SCALE GENOMIC DNA]</scope>
    <source>
        <strain evidence="2 3">Map16</strain>
    </source>
</reference>
<evidence type="ECO:0000313" key="2">
    <source>
        <dbReference type="EMBL" id="PHH78571.1"/>
    </source>
</evidence>
<dbReference type="Proteomes" id="UP000226431">
    <property type="component" value="Unassembled WGS sequence"/>
</dbReference>
<feature type="region of interest" description="Disordered" evidence="1">
    <location>
        <begin position="62"/>
        <end position="89"/>
    </location>
</feature>
<gene>
    <name evidence="2" type="ORF">CDD80_6682</name>
</gene>
<evidence type="ECO:0000313" key="3">
    <source>
        <dbReference type="Proteomes" id="UP000226431"/>
    </source>
</evidence>
<evidence type="ECO:0000256" key="1">
    <source>
        <dbReference type="SAM" id="MobiDB-lite"/>
    </source>
</evidence>
<keyword evidence="3" id="KW-1185">Reference proteome</keyword>
<feature type="compositionally biased region" description="Basic and acidic residues" evidence="1">
    <location>
        <begin position="1"/>
        <end position="18"/>
    </location>
</feature>
<feature type="compositionally biased region" description="Basic and acidic residues" evidence="1">
    <location>
        <begin position="73"/>
        <end position="89"/>
    </location>
</feature>
<protein>
    <submittedName>
        <fullName evidence="2">Uncharacterized protein</fullName>
    </submittedName>
</protein>
<dbReference type="AlphaFoldDB" id="A0A2C5ZH92"/>
<dbReference type="EMBL" id="NJES01000075">
    <property type="protein sequence ID" value="PHH78571.1"/>
    <property type="molecule type" value="Genomic_DNA"/>
</dbReference>
<feature type="region of interest" description="Disordered" evidence="1">
    <location>
        <begin position="1"/>
        <end position="37"/>
    </location>
</feature>
<feature type="compositionally biased region" description="Polar residues" evidence="1">
    <location>
        <begin position="20"/>
        <end position="37"/>
    </location>
</feature>
<comment type="caution">
    <text evidence="2">The sequence shown here is derived from an EMBL/GenBank/DDBJ whole genome shotgun (WGS) entry which is preliminary data.</text>
</comment>
<organism evidence="2 3">
    <name type="scientific">Ophiocordyceps camponoti-rufipedis</name>
    <dbReference type="NCBI Taxonomy" id="2004952"/>
    <lineage>
        <taxon>Eukaryota</taxon>
        <taxon>Fungi</taxon>
        <taxon>Dikarya</taxon>
        <taxon>Ascomycota</taxon>
        <taxon>Pezizomycotina</taxon>
        <taxon>Sordariomycetes</taxon>
        <taxon>Hypocreomycetidae</taxon>
        <taxon>Hypocreales</taxon>
        <taxon>Ophiocordycipitaceae</taxon>
        <taxon>Ophiocordyceps</taxon>
    </lineage>
</organism>
<sequence length="89" mass="9881">MQLQTDRARDQTKIDKPSVESGSTQIPPTLMHSNLTPRLQKLRTQTLASVIRYATRCALSWPGLDASNPNQDAAKHDDCTGALDEKGRY</sequence>
<name>A0A2C5ZH92_9HYPO</name>